<gene>
    <name evidence="2" type="ORF">TSOC_005169</name>
</gene>
<dbReference type="AlphaFoldDB" id="A0A2J8A6Y4"/>
<feature type="transmembrane region" description="Helical" evidence="1">
    <location>
        <begin position="42"/>
        <end position="61"/>
    </location>
</feature>
<proteinExistence type="predicted"/>
<comment type="caution">
    <text evidence="2">The sequence shown here is derived from an EMBL/GenBank/DDBJ whole genome shotgun (WGS) entry which is preliminary data.</text>
</comment>
<organism evidence="2 3">
    <name type="scientific">Tetrabaena socialis</name>
    <dbReference type="NCBI Taxonomy" id="47790"/>
    <lineage>
        <taxon>Eukaryota</taxon>
        <taxon>Viridiplantae</taxon>
        <taxon>Chlorophyta</taxon>
        <taxon>core chlorophytes</taxon>
        <taxon>Chlorophyceae</taxon>
        <taxon>CS clade</taxon>
        <taxon>Chlamydomonadales</taxon>
        <taxon>Tetrabaenaceae</taxon>
        <taxon>Tetrabaena</taxon>
    </lineage>
</organism>
<reference evidence="2 3" key="1">
    <citation type="journal article" date="2017" name="Mol. Biol. Evol.">
        <title>The 4-celled Tetrabaena socialis nuclear genome reveals the essential components for genetic control of cell number at the origin of multicellularity in the volvocine lineage.</title>
        <authorList>
            <person name="Featherston J."/>
            <person name="Arakaki Y."/>
            <person name="Hanschen E.R."/>
            <person name="Ferris P.J."/>
            <person name="Michod R.E."/>
            <person name="Olson B.J.S.C."/>
            <person name="Nozaki H."/>
            <person name="Durand P.M."/>
        </authorList>
    </citation>
    <scope>NUCLEOTIDE SEQUENCE [LARGE SCALE GENOMIC DNA]</scope>
    <source>
        <strain evidence="2 3">NIES-571</strain>
    </source>
</reference>
<keyword evidence="1" id="KW-0472">Membrane</keyword>
<dbReference type="EMBL" id="PGGS01000136">
    <property type="protein sequence ID" value="PNH08284.1"/>
    <property type="molecule type" value="Genomic_DNA"/>
</dbReference>
<name>A0A2J8A6Y4_9CHLO</name>
<evidence type="ECO:0000256" key="1">
    <source>
        <dbReference type="SAM" id="Phobius"/>
    </source>
</evidence>
<evidence type="ECO:0000313" key="2">
    <source>
        <dbReference type="EMBL" id="PNH08284.1"/>
    </source>
</evidence>
<evidence type="ECO:0000313" key="3">
    <source>
        <dbReference type="Proteomes" id="UP000236333"/>
    </source>
</evidence>
<dbReference type="Proteomes" id="UP000236333">
    <property type="component" value="Unassembled WGS sequence"/>
</dbReference>
<protein>
    <submittedName>
        <fullName evidence="2">Uncharacterized protein</fullName>
    </submittedName>
</protein>
<accession>A0A2J8A6Y4</accession>
<sequence>MDPIFKAVAGTMILLVGYRFPQIVCADGVREGRVVGQHVIYWAYAMLMVAIVSVGLVELAMRRVRFPAGTSAAVMVAGYIVFVVIFSYHQKARMRVAYGKLSPC</sequence>
<keyword evidence="1" id="KW-0812">Transmembrane</keyword>
<keyword evidence="3" id="KW-1185">Reference proteome</keyword>
<keyword evidence="1" id="KW-1133">Transmembrane helix</keyword>
<feature type="transmembrane region" description="Helical" evidence="1">
    <location>
        <begin position="68"/>
        <end position="88"/>
    </location>
</feature>